<organism evidence="7 8">
    <name type="scientific">Papio anubis</name>
    <name type="common">Olive baboon</name>
    <dbReference type="NCBI Taxonomy" id="9555"/>
    <lineage>
        <taxon>Eukaryota</taxon>
        <taxon>Metazoa</taxon>
        <taxon>Chordata</taxon>
        <taxon>Craniata</taxon>
        <taxon>Vertebrata</taxon>
        <taxon>Euteleostomi</taxon>
        <taxon>Mammalia</taxon>
        <taxon>Eutheria</taxon>
        <taxon>Euarchontoglires</taxon>
        <taxon>Primates</taxon>
        <taxon>Haplorrhini</taxon>
        <taxon>Catarrhini</taxon>
        <taxon>Cercopithecidae</taxon>
        <taxon>Cercopithecinae</taxon>
        <taxon>Papio</taxon>
    </lineage>
</organism>
<reference evidence="7" key="2">
    <citation type="submission" date="2025-08" db="UniProtKB">
        <authorList>
            <consortium name="Ensembl"/>
        </authorList>
    </citation>
    <scope>IDENTIFICATION</scope>
</reference>
<keyword evidence="2" id="KW-0416">Keratin</keyword>
<reference evidence="7" key="3">
    <citation type="submission" date="2025-09" db="UniProtKB">
        <authorList>
            <consortium name="Ensembl"/>
        </authorList>
    </citation>
    <scope>IDENTIFICATION</scope>
</reference>
<evidence type="ECO:0000313" key="7">
    <source>
        <dbReference type="Ensembl" id="ENSPANP00000009652.3"/>
    </source>
</evidence>
<dbReference type="HOGENOM" id="CLU_012560_8_1_1"/>
<sequence>MTCTLLKPMVKSHPSSHRICCLIKRQPELHHSLHLLHHLCRHRGSGSWIFLSCSTSFRVGLESRVLTAGMAGVLAGIGDIQNVETMQSLNNWLASYLDRLRSLETENWKLETNIQEHLEKKGPQVRDWGHYFKTIEDLSAHIFANIVDNSCIVLQIDNALIAADDFRVTYETELAMSQPVESNIHGLRKVTDDTNVTQLQLETEIEALKKELLFMKKNHEEEVKGLQAQIASSGLTVEIDALKLQDLTKIMANIEAQYDELARKNREELDKY</sequence>
<evidence type="ECO:0000259" key="6">
    <source>
        <dbReference type="PROSITE" id="PS51842"/>
    </source>
</evidence>
<accession>A0A096NAE4</accession>
<reference evidence="7 8" key="1">
    <citation type="submission" date="2012-03" db="EMBL/GenBank/DDBJ databases">
        <title>Whole Genome Assembly of Papio anubis.</title>
        <authorList>
            <person name="Liu Y.L."/>
            <person name="Abraham K.A."/>
            <person name="Akbar H.A."/>
            <person name="Ali S.A."/>
            <person name="Anosike U.A."/>
            <person name="Aqrawi P.A."/>
            <person name="Arias F.A."/>
            <person name="Attaway T.A."/>
            <person name="Awwad R.A."/>
            <person name="Babu C.B."/>
            <person name="Bandaranaike D.B."/>
            <person name="Battles P.B."/>
            <person name="Bell A.B."/>
            <person name="Beltran B.B."/>
            <person name="Berhane-Mersha D.B."/>
            <person name="Bess C.B."/>
            <person name="Bickham C.B."/>
            <person name="Bolden T.B."/>
            <person name="Carter K.C."/>
            <person name="Chau D.C."/>
            <person name="Chavez A.C."/>
            <person name="Clerc-Blankenburg K.C."/>
            <person name="Coyle M.C."/>
            <person name="Dao M.D."/>
            <person name="Davila M.L.D."/>
            <person name="Davy-Carroll L.D."/>
            <person name="Denson S.D."/>
            <person name="Dinh H.D."/>
            <person name="Fernandez S.F."/>
            <person name="Fernando P.F."/>
            <person name="Forbes L.F."/>
            <person name="Francis C.F."/>
            <person name="Francisco L.F."/>
            <person name="Fu Q.F."/>
            <person name="Garcia-Iii R.G."/>
            <person name="Garrett T.G."/>
            <person name="Gross S.G."/>
            <person name="Gubbala S.G."/>
            <person name="Hirani K.H."/>
            <person name="Hogues M.H."/>
            <person name="Hollins B.H."/>
            <person name="Jackson L.J."/>
            <person name="Javaid M.J."/>
            <person name="Jhangiani S.J."/>
            <person name="Johnson A.J."/>
            <person name="Johnson B.J."/>
            <person name="Jones J.J."/>
            <person name="Joshi V.J."/>
            <person name="Kalu J.K."/>
            <person name="Khan N.K."/>
            <person name="Korchina V.K."/>
            <person name="Kovar C.K."/>
            <person name="Lago L.L."/>
            <person name="Lara F.L."/>
            <person name="Le T.-K.L."/>
            <person name="Lee S.L."/>
            <person name="Legall-Iii F.L."/>
            <person name="Lemon S.L."/>
            <person name="Liu J.L."/>
            <person name="Liu Y.-S.L."/>
            <person name="Liyanage D.L."/>
            <person name="Lopez J.L."/>
            <person name="Lorensuhewa L.L."/>
            <person name="Mata R.M."/>
            <person name="Mathew T.M."/>
            <person name="Mercado C.M."/>
            <person name="Mercado I.M."/>
            <person name="Morales K.M."/>
            <person name="Morgan M.M."/>
            <person name="Munidasa M.M."/>
            <person name="Ngo D.N."/>
            <person name="Nguyen L.N."/>
            <person name="Nguyen T.N."/>
            <person name="Nguyen N.N."/>
            <person name="Obregon M.O."/>
            <person name="Okwuonu G.O."/>
            <person name="Ongeri F.O."/>
            <person name="Onwere C.O."/>
            <person name="Osifeso I.O."/>
            <person name="Parra A.P."/>
            <person name="Patil S.P."/>
            <person name="Perez A.P."/>
            <person name="Perez Y.P."/>
            <person name="Pham C.P."/>
            <person name="Pu L.-L.P."/>
            <person name="Puazo M.P."/>
            <person name="Quiroz J.Q."/>
            <person name="Rouhana J.R."/>
            <person name="Ruiz M.R."/>
            <person name="Ruiz S.-J.R."/>
            <person name="Saada N.S."/>
            <person name="Santibanez J.S."/>
            <person name="Scheel M.S."/>
            <person name="Schneider B.S."/>
            <person name="Simmons D.S."/>
            <person name="Sisson I.S."/>
            <person name="Tang L.-Y.T."/>
            <person name="Thornton R.T."/>
            <person name="Tisius J.T."/>
            <person name="Toledanes G.T."/>
            <person name="Trejos Z.T."/>
            <person name="Usmani K.U."/>
            <person name="Varghese R.V."/>
            <person name="Vattathil S.V."/>
            <person name="Vee V.V."/>
            <person name="Walker D.W."/>
            <person name="Weissenberger G.W."/>
            <person name="White C.W."/>
            <person name="Williams A.W."/>
            <person name="Woodworth J.W."/>
            <person name="Wright R.W."/>
            <person name="Zhu Y.Z."/>
            <person name="Han Y.H."/>
            <person name="Newsham I.N."/>
            <person name="Nazareth L.N."/>
            <person name="Worley K.W."/>
            <person name="Muzny D.M."/>
            <person name="Rogers J.R."/>
            <person name="Gibbs R.G."/>
        </authorList>
    </citation>
    <scope>NUCLEOTIDE SEQUENCE [LARGE SCALE GENOMIC DNA]</scope>
</reference>
<dbReference type="Pfam" id="PF00038">
    <property type="entry name" value="Filament"/>
    <property type="match status" value="1"/>
</dbReference>
<dbReference type="Ensembl" id="ENSPANT00000008686.3">
    <property type="protein sequence ID" value="ENSPANP00000009652.3"/>
    <property type="gene ID" value="ENSPANG00000018988.3"/>
</dbReference>
<evidence type="ECO:0000256" key="3">
    <source>
        <dbReference type="ARBA" id="ARBA00022754"/>
    </source>
</evidence>
<dbReference type="OMA" id="SSHRICC"/>
<dbReference type="AlphaFoldDB" id="A0A096NAE4"/>
<keyword evidence="8" id="KW-1185">Reference proteome</keyword>
<proteinExistence type="predicted"/>
<keyword evidence="4 5" id="KW-0175">Coiled coil</keyword>
<evidence type="ECO:0000313" key="8">
    <source>
        <dbReference type="Proteomes" id="UP000028761"/>
    </source>
</evidence>
<dbReference type="GeneTree" id="ENSGT00940000153309"/>
<dbReference type="GO" id="GO:0045095">
    <property type="term" value="C:keratin filament"/>
    <property type="evidence" value="ECO:0007669"/>
    <property type="project" value="TreeGrafter"/>
</dbReference>
<dbReference type="GO" id="GO:0045104">
    <property type="term" value="P:intermediate filament cytoskeleton organization"/>
    <property type="evidence" value="ECO:0007669"/>
    <property type="project" value="TreeGrafter"/>
</dbReference>
<protein>
    <recommendedName>
        <fullName evidence="6">IF rod domain-containing protein</fullName>
    </recommendedName>
</protein>
<name>A0A096NAE4_PAPAN</name>
<keyword evidence="1" id="KW-0597">Phosphoprotein</keyword>
<evidence type="ECO:0000256" key="5">
    <source>
        <dbReference type="SAM" id="Coils"/>
    </source>
</evidence>
<dbReference type="PROSITE" id="PS51842">
    <property type="entry name" value="IF_ROD_2"/>
    <property type="match status" value="1"/>
</dbReference>
<dbReference type="SMART" id="SM01391">
    <property type="entry name" value="Filament"/>
    <property type="match status" value="1"/>
</dbReference>
<feature type="coiled-coil region" evidence="5">
    <location>
        <begin position="93"/>
        <end position="120"/>
    </location>
</feature>
<evidence type="ECO:0000256" key="1">
    <source>
        <dbReference type="ARBA" id="ARBA00022553"/>
    </source>
</evidence>
<feature type="domain" description="IF rod" evidence="6">
    <location>
        <begin position="82"/>
        <end position="272"/>
    </location>
</feature>
<dbReference type="Gene3D" id="1.20.5.1160">
    <property type="entry name" value="Vasodilator-stimulated phosphoprotein"/>
    <property type="match status" value="1"/>
</dbReference>
<evidence type="ECO:0000256" key="4">
    <source>
        <dbReference type="ARBA" id="ARBA00023054"/>
    </source>
</evidence>
<keyword evidence="3" id="KW-0403">Intermediate filament</keyword>
<dbReference type="SUPFAM" id="SSF64593">
    <property type="entry name" value="Intermediate filament protein, coiled coil region"/>
    <property type="match status" value="1"/>
</dbReference>
<dbReference type="GO" id="GO:0005198">
    <property type="term" value="F:structural molecule activity"/>
    <property type="evidence" value="ECO:0007669"/>
    <property type="project" value="InterPro"/>
</dbReference>
<dbReference type="InterPro" id="IPR039008">
    <property type="entry name" value="IF_rod_dom"/>
</dbReference>
<dbReference type="PRINTS" id="PR01248">
    <property type="entry name" value="TYPE1KERATIN"/>
</dbReference>
<dbReference type="Bgee" id="ENSPANG00000018988">
    <property type="expression patterns" value="Expressed in ascending colon and 49 other cell types or tissues"/>
</dbReference>
<dbReference type="FunFam" id="1.20.5.1160:FF:000002">
    <property type="entry name" value="Type I keratin 10"/>
    <property type="match status" value="1"/>
</dbReference>
<feature type="coiled-coil region" evidence="5">
    <location>
        <begin position="198"/>
        <end position="271"/>
    </location>
</feature>
<dbReference type="STRING" id="9555.ENSPANP00000009652"/>
<dbReference type="eggNOG" id="ENOG502QUS8">
    <property type="taxonomic scope" value="Eukaryota"/>
</dbReference>
<dbReference type="InterPro" id="IPR002957">
    <property type="entry name" value="Keratin_I"/>
</dbReference>
<evidence type="ECO:0000256" key="2">
    <source>
        <dbReference type="ARBA" id="ARBA00022744"/>
    </source>
</evidence>
<dbReference type="Proteomes" id="UP000028761">
    <property type="component" value="Chromosome 4"/>
</dbReference>
<dbReference type="PANTHER" id="PTHR23239">
    <property type="entry name" value="INTERMEDIATE FILAMENT"/>
    <property type="match status" value="1"/>
</dbReference>
<dbReference type="PANTHER" id="PTHR23239:SF349">
    <property type="entry name" value="KERATIN, TYPE I CYTOSKELETAL 18"/>
    <property type="match status" value="1"/>
</dbReference>